<organism evidence="2 3">
    <name type="scientific">Microbacterium suwonense</name>
    <dbReference type="NCBI Taxonomy" id="683047"/>
    <lineage>
        <taxon>Bacteria</taxon>
        <taxon>Bacillati</taxon>
        <taxon>Actinomycetota</taxon>
        <taxon>Actinomycetes</taxon>
        <taxon>Micrococcales</taxon>
        <taxon>Microbacteriaceae</taxon>
        <taxon>Microbacterium</taxon>
    </lineage>
</organism>
<sequence>MAHTSSTAGMAKASSRLSSTMKRLISAETMMVRLVAIFAMPLARLRRPGAWKSGVRASVRGLNEFATIANRNMHTIRAPKEPANGISRKKRAATGAPITR</sequence>
<evidence type="ECO:0000313" key="2">
    <source>
        <dbReference type="EMBL" id="BDZ40011.1"/>
    </source>
</evidence>
<reference evidence="3" key="1">
    <citation type="journal article" date="2019" name="Int. J. Syst. Evol. Microbiol.">
        <title>The Global Catalogue of Microorganisms (GCM) 10K type strain sequencing project: providing services to taxonomists for standard genome sequencing and annotation.</title>
        <authorList>
            <consortium name="The Broad Institute Genomics Platform"/>
            <consortium name="The Broad Institute Genome Sequencing Center for Infectious Disease"/>
            <person name="Wu L."/>
            <person name="Ma J."/>
        </authorList>
    </citation>
    <scope>NUCLEOTIDE SEQUENCE [LARGE SCALE GENOMIC DNA]</scope>
    <source>
        <strain evidence="3">NBRC 106310</strain>
    </source>
</reference>
<evidence type="ECO:0000313" key="3">
    <source>
        <dbReference type="Proteomes" id="UP001321543"/>
    </source>
</evidence>
<dbReference type="EMBL" id="AP027728">
    <property type="protein sequence ID" value="BDZ40011.1"/>
    <property type="molecule type" value="Genomic_DNA"/>
</dbReference>
<keyword evidence="3" id="KW-1185">Reference proteome</keyword>
<name>A0ABM8FWA1_9MICO</name>
<dbReference type="Proteomes" id="UP001321543">
    <property type="component" value="Chromosome"/>
</dbReference>
<protein>
    <submittedName>
        <fullName evidence="2">Uncharacterized protein</fullName>
    </submittedName>
</protein>
<accession>A0ABM8FWA1</accession>
<feature type="region of interest" description="Disordered" evidence="1">
    <location>
        <begin position="77"/>
        <end position="100"/>
    </location>
</feature>
<evidence type="ECO:0000256" key="1">
    <source>
        <dbReference type="SAM" id="MobiDB-lite"/>
    </source>
</evidence>
<gene>
    <name evidence="2" type="ORF">GCM10025863_26250</name>
</gene>
<proteinExistence type="predicted"/>